<reference evidence="1 2" key="1">
    <citation type="submission" date="2014-03" db="EMBL/GenBank/DDBJ databases">
        <title>The draft genome sequence of Thioclava dalianensis DLFJ1-1.</title>
        <authorList>
            <person name="Lai Q."/>
            <person name="Shao Z."/>
        </authorList>
    </citation>
    <scope>NUCLEOTIDE SEQUENCE [LARGE SCALE GENOMIC DNA]</scope>
    <source>
        <strain evidence="1 2">DLFJ1-1</strain>
    </source>
</reference>
<protein>
    <submittedName>
        <fullName evidence="1">Uncharacterized protein</fullName>
    </submittedName>
</protein>
<organism evidence="1 2">
    <name type="scientific">Thioclava dalianensis</name>
    <dbReference type="NCBI Taxonomy" id="1185766"/>
    <lineage>
        <taxon>Bacteria</taxon>
        <taxon>Pseudomonadati</taxon>
        <taxon>Pseudomonadota</taxon>
        <taxon>Alphaproteobacteria</taxon>
        <taxon>Rhodobacterales</taxon>
        <taxon>Paracoccaceae</taxon>
        <taxon>Thioclava</taxon>
    </lineage>
</organism>
<accession>A0A074U4F3</accession>
<gene>
    <name evidence="1" type="ORF">DL1_03400</name>
</gene>
<dbReference type="Proteomes" id="UP000027725">
    <property type="component" value="Unassembled WGS sequence"/>
</dbReference>
<dbReference type="STRING" id="1185766.SAMN05216224_10998"/>
<evidence type="ECO:0000313" key="1">
    <source>
        <dbReference type="EMBL" id="KEP69537.1"/>
    </source>
</evidence>
<proteinExistence type="predicted"/>
<evidence type="ECO:0000313" key="2">
    <source>
        <dbReference type="Proteomes" id="UP000027725"/>
    </source>
</evidence>
<name>A0A074U4F3_9RHOB</name>
<comment type="caution">
    <text evidence="1">The sequence shown here is derived from an EMBL/GenBank/DDBJ whole genome shotgun (WGS) entry which is preliminary data.</text>
</comment>
<keyword evidence="2" id="KW-1185">Reference proteome</keyword>
<sequence length="118" mass="13580">MMFQRRQNADWENRLDTEVGKLRNALTYREVTLNRFKDLVGAPSEAELMRALAKRVSEGNLRVVYRVVSPSTKASLATFKSPWDVPETMLDESTGEEIDIDRYRNVEPVYVSEAVRAQ</sequence>
<dbReference type="AlphaFoldDB" id="A0A074U4F3"/>
<dbReference type="EMBL" id="JHEH01000013">
    <property type="protein sequence ID" value="KEP69537.1"/>
    <property type="molecule type" value="Genomic_DNA"/>
</dbReference>